<name>A0A8C5TIT4_9PASS</name>
<evidence type="ECO:0000313" key="5">
    <source>
        <dbReference type="Proteomes" id="UP000694560"/>
    </source>
</evidence>
<feature type="compositionally biased region" description="Polar residues" evidence="2">
    <location>
        <begin position="283"/>
        <end position="293"/>
    </location>
</feature>
<proteinExistence type="predicted"/>
<dbReference type="PANTHER" id="PTHR48184:SF3">
    <property type="entry name" value="SCP DOMAIN-CONTAINING PROTEIN"/>
    <property type="match status" value="1"/>
</dbReference>
<evidence type="ECO:0000259" key="3">
    <source>
        <dbReference type="PROSITE" id="PS50222"/>
    </source>
</evidence>
<dbReference type="InterPro" id="IPR002048">
    <property type="entry name" value="EF_hand_dom"/>
</dbReference>
<feature type="domain" description="EF-hand" evidence="3">
    <location>
        <begin position="44"/>
        <end position="79"/>
    </location>
</feature>
<protein>
    <submittedName>
        <fullName evidence="4">EF-hand and coiled-coil domain containing 1</fullName>
    </submittedName>
</protein>
<dbReference type="Proteomes" id="UP000694560">
    <property type="component" value="Unplaced"/>
</dbReference>
<feature type="compositionally biased region" description="Pro residues" evidence="2">
    <location>
        <begin position="298"/>
        <end position="346"/>
    </location>
</feature>
<dbReference type="Pfam" id="PF15799">
    <property type="entry name" value="CCD48"/>
    <property type="match status" value="1"/>
</dbReference>
<dbReference type="InterPro" id="IPR011992">
    <property type="entry name" value="EF-hand-dom_pair"/>
</dbReference>
<accession>A0A8C5TIT4</accession>
<reference evidence="4" key="1">
    <citation type="submission" date="2025-08" db="UniProtKB">
        <authorList>
            <consortium name="Ensembl"/>
        </authorList>
    </citation>
    <scope>IDENTIFICATION</scope>
</reference>
<evidence type="ECO:0000256" key="1">
    <source>
        <dbReference type="SAM" id="Coils"/>
    </source>
</evidence>
<dbReference type="PROSITE" id="PS50222">
    <property type="entry name" value="EF_HAND_2"/>
    <property type="match status" value="1"/>
</dbReference>
<feature type="region of interest" description="Disordered" evidence="2">
    <location>
        <begin position="130"/>
        <end position="159"/>
    </location>
</feature>
<feature type="compositionally biased region" description="Basic residues" evidence="2">
    <location>
        <begin position="135"/>
        <end position="146"/>
    </location>
</feature>
<reference evidence="4" key="2">
    <citation type="submission" date="2025-09" db="UniProtKB">
        <authorList>
            <consortium name="Ensembl"/>
        </authorList>
    </citation>
    <scope>IDENTIFICATION</scope>
</reference>
<sequence length="565" mass="63297">SEAAAGWDPYGRPARRTQWLVSALAYHYGLDRGVENEIVVLATGLDQYLQEIFHHLDCAGAGRIPGEDFRTLCQVLGLEEAADAEECAGLWDGLSAELTFRQFHARLCGHFSTRAGPRLPLGRESEHIETQIRLRSPRRARAHPRRERGQRERRPSGPCSRECYEEIVALEQAEDRIAKLEEENGSLRELVEDMRAALQSSDARCLALQVSGLCTAPPCQAIRFNQELERELKSSQEALVSLGDCNRNLKREQAEMRRKVEEARLAVLNSLGKVKELEPRTRQPAQTLPNPAQTLPKPSKPSPKPCLKPSPEPSPEPNPKPCLKPSPEPSPEPNPKPCLKPCPNPASNPASNPDQLFRSVEGQAASDEEDEKWAGEQAPRLQHVHQILARLPCCGSGCDEKTWRKLLSYLETTTTTNGSTTAPAELSGGTSPLMEQLELQGHPGRKLETATEELQQKVEEAELLKVELQMLETERVRLSLVEEKLMDVLQLLQQLRDLNISKRALGKILLSTLESCRDPQPGKEINHISRPRNMKSVLLGQTLDRTLISRERIFQILGYRLGRRR</sequence>
<dbReference type="AlphaFoldDB" id="A0A8C5TIT4"/>
<keyword evidence="5" id="KW-1185">Reference proteome</keyword>
<dbReference type="InterPro" id="IPR031601">
    <property type="entry name" value="CCD48"/>
</dbReference>
<organism evidence="4 5">
    <name type="scientific">Malurus cyaneus samueli</name>
    <dbReference type="NCBI Taxonomy" id="2593467"/>
    <lineage>
        <taxon>Eukaryota</taxon>
        <taxon>Metazoa</taxon>
        <taxon>Chordata</taxon>
        <taxon>Craniata</taxon>
        <taxon>Vertebrata</taxon>
        <taxon>Euteleostomi</taxon>
        <taxon>Archelosauria</taxon>
        <taxon>Archosauria</taxon>
        <taxon>Dinosauria</taxon>
        <taxon>Saurischia</taxon>
        <taxon>Theropoda</taxon>
        <taxon>Coelurosauria</taxon>
        <taxon>Aves</taxon>
        <taxon>Neognathae</taxon>
        <taxon>Neoaves</taxon>
        <taxon>Telluraves</taxon>
        <taxon>Australaves</taxon>
        <taxon>Passeriformes</taxon>
        <taxon>Meliphagoidea</taxon>
        <taxon>Maluridae</taxon>
        <taxon>Malurus</taxon>
    </lineage>
</organism>
<feature type="coiled-coil region" evidence="1">
    <location>
        <begin position="444"/>
        <end position="498"/>
    </location>
</feature>
<evidence type="ECO:0000256" key="2">
    <source>
        <dbReference type="SAM" id="MobiDB-lite"/>
    </source>
</evidence>
<dbReference type="OrthoDB" id="10054715at2759"/>
<evidence type="ECO:0000313" key="4">
    <source>
        <dbReference type="Ensembl" id="ENSMCSP00000007644.1"/>
    </source>
</evidence>
<feature type="region of interest" description="Disordered" evidence="2">
    <location>
        <begin position="274"/>
        <end position="355"/>
    </location>
</feature>
<keyword evidence="1" id="KW-0175">Coiled coil</keyword>
<dbReference type="GO" id="GO:0005509">
    <property type="term" value="F:calcium ion binding"/>
    <property type="evidence" value="ECO:0007669"/>
    <property type="project" value="InterPro"/>
</dbReference>
<dbReference type="PANTHER" id="PTHR48184">
    <property type="entry name" value="RICIN B-TYPE LECTIN DOMAIN-CONTAINING PROTEIN"/>
    <property type="match status" value="1"/>
</dbReference>
<dbReference type="SUPFAM" id="SSF47473">
    <property type="entry name" value="EF-hand"/>
    <property type="match status" value="1"/>
</dbReference>
<dbReference type="Ensembl" id="ENSMCST00000007833.1">
    <property type="protein sequence ID" value="ENSMCSP00000007644.1"/>
    <property type="gene ID" value="ENSMCSG00000005504.1"/>
</dbReference>
<feature type="coiled-coil region" evidence="1">
    <location>
        <begin position="163"/>
        <end position="197"/>
    </location>
</feature>